<name>A0A6A5ZG87_9PLEO</name>
<sequence>METGVGEWEPRAPEPKNAKQRKAQCNEAWRPATDVISTFPGLKELTWASLDLVPRCILDNMRTNLPRFRLHVTTFRLPSLCQKPDQLHDIDHDEYALASSPNLSSLHAPFSEFDGDGNVDYTDEALKHMAAGIAPNLRSVTLRTWTAGNTPWLWPAVQAGRPSWRGFFAEEGVPVKENKGSLERLAFSGTGYEELASWSTYLDFSKLGSLELQTILHAASLEEVTATVEQDIFTNLRALSVRIGYDNEELENNEYLASVSTRFFSALSPLNELHIQNPVTRETLHAIFTRQGTLLRKLHLGNIASLEEVEMICTTCPNIEELHIGIRRSSGDEQEVATYKALGAFPRLETLSLELHYTFDLTEEEEDDKEKMAQQIRYELENAAIDAKLAQAIFTVILVANPATRLALVTPFEHLTIKGVGHHDWELAFSTLATKMPLFKS</sequence>
<accession>A0A6A5ZG87</accession>
<gene>
    <name evidence="2" type="ORF">BDV96DRAFT_679840</name>
</gene>
<dbReference type="OrthoDB" id="3945550at2759"/>
<feature type="region of interest" description="Disordered" evidence="1">
    <location>
        <begin position="1"/>
        <end position="23"/>
    </location>
</feature>
<reference evidence="2" key="1">
    <citation type="journal article" date="2020" name="Stud. Mycol.">
        <title>101 Dothideomycetes genomes: a test case for predicting lifestyles and emergence of pathogens.</title>
        <authorList>
            <person name="Haridas S."/>
            <person name="Albert R."/>
            <person name="Binder M."/>
            <person name="Bloem J."/>
            <person name="Labutti K."/>
            <person name="Salamov A."/>
            <person name="Andreopoulos B."/>
            <person name="Baker S."/>
            <person name="Barry K."/>
            <person name="Bills G."/>
            <person name="Bluhm B."/>
            <person name="Cannon C."/>
            <person name="Castanera R."/>
            <person name="Culley D."/>
            <person name="Daum C."/>
            <person name="Ezra D."/>
            <person name="Gonzalez J."/>
            <person name="Henrissat B."/>
            <person name="Kuo A."/>
            <person name="Liang C."/>
            <person name="Lipzen A."/>
            <person name="Lutzoni F."/>
            <person name="Magnuson J."/>
            <person name="Mondo S."/>
            <person name="Nolan M."/>
            <person name="Ohm R."/>
            <person name="Pangilinan J."/>
            <person name="Park H.-J."/>
            <person name="Ramirez L."/>
            <person name="Alfaro M."/>
            <person name="Sun H."/>
            <person name="Tritt A."/>
            <person name="Yoshinaga Y."/>
            <person name="Zwiers L.-H."/>
            <person name="Turgeon B."/>
            <person name="Goodwin S."/>
            <person name="Spatafora J."/>
            <person name="Crous P."/>
            <person name="Grigoriev I."/>
        </authorList>
    </citation>
    <scope>NUCLEOTIDE SEQUENCE</scope>
    <source>
        <strain evidence="2">CBS 627.86</strain>
    </source>
</reference>
<dbReference type="AlphaFoldDB" id="A0A6A5ZG87"/>
<dbReference type="Proteomes" id="UP000799770">
    <property type="component" value="Unassembled WGS sequence"/>
</dbReference>
<dbReference type="EMBL" id="ML977318">
    <property type="protein sequence ID" value="KAF2117933.1"/>
    <property type="molecule type" value="Genomic_DNA"/>
</dbReference>
<dbReference type="InterPro" id="IPR032675">
    <property type="entry name" value="LRR_dom_sf"/>
</dbReference>
<feature type="compositionally biased region" description="Basic and acidic residues" evidence="1">
    <location>
        <begin position="8"/>
        <end position="17"/>
    </location>
</feature>
<evidence type="ECO:0000256" key="1">
    <source>
        <dbReference type="SAM" id="MobiDB-lite"/>
    </source>
</evidence>
<proteinExistence type="predicted"/>
<dbReference type="SUPFAM" id="SSF52047">
    <property type="entry name" value="RNI-like"/>
    <property type="match status" value="1"/>
</dbReference>
<evidence type="ECO:0000313" key="3">
    <source>
        <dbReference type="Proteomes" id="UP000799770"/>
    </source>
</evidence>
<protein>
    <recommendedName>
        <fullName evidence="4">F-box domain-containing protein</fullName>
    </recommendedName>
</protein>
<keyword evidence="3" id="KW-1185">Reference proteome</keyword>
<evidence type="ECO:0000313" key="2">
    <source>
        <dbReference type="EMBL" id="KAF2117933.1"/>
    </source>
</evidence>
<evidence type="ECO:0008006" key="4">
    <source>
        <dbReference type="Google" id="ProtNLM"/>
    </source>
</evidence>
<organism evidence="2 3">
    <name type="scientific">Lophiotrema nucula</name>
    <dbReference type="NCBI Taxonomy" id="690887"/>
    <lineage>
        <taxon>Eukaryota</taxon>
        <taxon>Fungi</taxon>
        <taxon>Dikarya</taxon>
        <taxon>Ascomycota</taxon>
        <taxon>Pezizomycotina</taxon>
        <taxon>Dothideomycetes</taxon>
        <taxon>Pleosporomycetidae</taxon>
        <taxon>Pleosporales</taxon>
        <taxon>Lophiotremataceae</taxon>
        <taxon>Lophiotrema</taxon>
    </lineage>
</organism>
<dbReference type="Gene3D" id="3.80.10.10">
    <property type="entry name" value="Ribonuclease Inhibitor"/>
    <property type="match status" value="1"/>
</dbReference>